<evidence type="ECO:0000256" key="3">
    <source>
        <dbReference type="ARBA" id="ARBA00022448"/>
    </source>
</evidence>
<keyword evidence="8 9" id="KW-0472">Membrane</keyword>
<accession>A0A7R9KDW0</accession>
<feature type="domain" description="ABC transporter" evidence="10">
    <location>
        <begin position="2"/>
        <end position="231"/>
    </location>
</feature>
<dbReference type="InterPro" id="IPR003593">
    <property type="entry name" value="AAA+_ATPase"/>
</dbReference>
<evidence type="ECO:0000256" key="7">
    <source>
        <dbReference type="ARBA" id="ARBA00022989"/>
    </source>
</evidence>
<proteinExistence type="inferred from homology"/>
<dbReference type="InterPro" id="IPR043926">
    <property type="entry name" value="ABCG_dom"/>
</dbReference>
<evidence type="ECO:0000256" key="5">
    <source>
        <dbReference type="ARBA" id="ARBA00022741"/>
    </source>
</evidence>
<evidence type="ECO:0000313" key="11">
    <source>
        <dbReference type="EMBL" id="CAD7621069.1"/>
    </source>
</evidence>
<evidence type="ECO:0000256" key="6">
    <source>
        <dbReference type="ARBA" id="ARBA00022840"/>
    </source>
</evidence>
<dbReference type="GO" id="GO:0140359">
    <property type="term" value="F:ABC-type transporter activity"/>
    <property type="evidence" value="ECO:0007669"/>
    <property type="project" value="InterPro"/>
</dbReference>
<dbReference type="SMART" id="SM00382">
    <property type="entry name" value="AAA"/>
    <property type="match status" value="1"/>
</dbReference>
<dbReference type="EMBL" id="CAJPIZ010000462">
    <property type="protein sequence ID" value="CAG2101499.1"/>
    <property type="molecule type" value="Genomic_DNA"/>
</dbReference>
<comment type="similarity">
    <text evidence="2">Belongs to the ABC transporter superfamily. ABCG family. Eye pigment precursor importer (TC 3.A.1.204) subfamily.</text>
</comment>
<dbReference type="Pfam" id="PF00005">
    <property type="entry name" value="ABC_tran"/>
    <property type="match status" value="1"/>
</dbReference>
<dbReference type="OrthoDB" id="10042850at2759"/>
<dbReference type="SUPFAM" id="SSF52540">
    <property type="entry name" value="P-loop containing nucleoside triphosphate hydrolases"/>
    <property type="match status" value="1"/>
</dbReference>
<feature type="transmembrane region" description="Helical" evidence="9">
    <location>
        <begin position="283"/>
        <end position="303"/>
    </location>
</feature>
<keyword evidence="12" id="KW-1185">Reference proteome</keyword>
<dbReference type="GO" id="GO:0005886">
    <property type="term" value="C:plasma membrane"/>
    <property type="evidence" value="ECO:0007669"/>
    <property type="project" value="TreeGrafter"/>
</dbReference>
<dbReference type="InterPro" id="IPR027417">
    <property type="entry name" value="P-loop_NTPase"/>
</dbReference>
<dbReference type="Pfam" id="PF19055">
    <property type="entry name" value="ABC2_membrane_7"/>
    <property type="match status" value="1"/>
</dbReference>
<dbReference type="AlphaFoldDB" id="A0A7R9KDW0"/>
<dbReference type="Gene3D" id="3.40.50.300">
    <property type="entry name" value="P-loop containing nucleotide triphosphate hydrolases"/>
    <property type="match status" value="1"/>
</dbReference>
<name>A0A7R9KDW0_9ACAR</name>
<keyword evidence="4 9" id="KW-0812">Transmembrane</keyword>
<sequence>MFSLFKIKQQTILDNISGGIVMNTMTALMGPSGAGKTTLLKCLNGQNVNGLSENSKIYVNSKELRPCFIQSDVCEHLLSGLTVRQTLLYASRLKNSRIMDQLNDTKIMEELMSDLMISDTADNRVETCSGGEQKRIVIACELTSHIKPNMLCIDEPTSGLDSNAAEVVINCLKALSRRHEMTIIASIHQPNNDLFNMFDNIYVLAKGGVCLYSGVPQHLRQHLNDCHIECNENQVPIEVLLKFASNEKNDIPDGCRELIFDIHYNQTLEDIYKESLIKENIKFNVSLLLSVAFVVLLVMSATFGTDFKVGLVPAPTSGPEQ</sequence>
<dbReference type="GO" id="GO:0016887">
    <property type="term" value="F:ATP hydrolysis activity"/>
    <property type="evidence" value="ECO:0007669"/>
    <property type="project" value="InterPro"/>
</dbReference>
<organism evidence="11">
    <name type="scientific">Medioppia subpectinata</name>
    <dbReference type="NCBI Taxonomy" id="1979941"/>
    <lineage>
        <taxon>Eukaryota</taxon>
        <taxon>Metazoa</taxon>
        <taxon>Ecdysozoa</taxon>
        <taxon>Arthropoda</taxon>
        <taxon>Chelicerata</taxon>
        <taxon>Arachnida</taxon>
        <taxon>Acari</taxon>
        <taxon>Acariformes</taxon>
        <taxon>Sarcoptiformes</taxon>
        <taxon>Oribatida</taxon>
        <taxon>Brachypylina</taxon>
        <taxon>Oppioidea</taxon>
        <taxon>Oppiidae</taxon>
        <taxon>Medioppia</taxon>
    </lineage>
</organism>
<evidence type="ECO:0000256" key="9">
    <source>
        <dbReference type="SAM" id="Phobius"/>
    </source>
</evidence>
<evidence type="ECO:0000256" key="4">
    <source>
        <dbReference type="ARBA" id="ARBA00022692"/>
    </source>
</evidence>
<comment type="subcellular location">
    <subcellularLocation>
        <location evidence="1">Membrane</location>
        <topology evidence="1">Multi-pass membrane protein</topology>
    </subcellularLocation>
</comment>
<dbReference type="PROSITE" id="PS50893">
    <property type="entry name" value="ABC_TRANSPORTER_2"/>
    <property type="match status" value="1"/>
</dbReference>
<evidence type="ECO:0000256" key="2">
    <source>
        <dbReference type="ARBA" id="ARBA00005814"/>
    </source>
</evidence>
<protein>
    <recommendedName>
        <fullName evidence="10">ABC transporter domain-containing protein</fullName>
    </recommendedName>
</protein>
<keyword evidence="5" id="KW-0547">Nucleotide-binding</keyword>
<dbReference type="PANTHER" id="PTHR48041:SF78">
    <property type="entry name" value="ABC TRANSPORTER EXPRESSED IN TRACHEA, ISOFORM A"/>
    <property type="match status" value="1"/>
</dbReference>
<gene>
    <name evidence="11" type="ORF">OSB1V03_LOCUS1546</name>
</gene>
<dbReference type="EMBL" id="OC855037">
    <property type="protein sequence ID" value="CAD7621069.1"/>
    <property type="molecule type" value="Genomic_DNA"/>
</dbReference>
<keyword evidence="3" id="KW-0813">Transport</keyword>
<dbReference type="InterPro" id="IPR003439">
    <property type="entry name" value="ABC_transporter-like_ATP-bd"/>
</dbReference>
<evidence type="ECO:0000256" key="1">
    <source>
        <dbReference type="ARBA" id="ARBA00004141"/>
    </source>
</evidence>
<dbReference type="GO" id="GO:0005524">
    <property type="term" value="F:ATP binding"/>
    <property type="evidence" value="ECO:0007669"/>
    <property type="project" value="UniProtKB-KW"/>
</dbReference>
<dbReference type="Proteomes" id="UP000759131">
    <property type="component" value="Unassembled WGS sequence"/>
</dbReference>
<dbReference type="PANTHER" id="PTHR48041">
    <property type="entry name" value="ABC TRANSPORTER G FAMILY MEMBER 28"/>
    <property type="match status" value="1"/>
</dbReference>
<reference evidence="11" key="1">
    <citation type="submission" date="2020-11" db="EMBL/GenBank/DDBJ databases">
        <authorList>
            <person name="Tran Van P."/>
        </authorList>
    </citation>
    <scope>NUCLEOTIDE SEQUENCE</scope>
</reference>
<keyword evidence="7 9" id="KW-1133">Transmembrane helix</keyword>
<dbReference type="InterPro" id="IPR017871">
    <property type="entry name" value="ABC_transporter-like_CS"/>
</dbReference>
<dbReference type="PROSITE" id="PS00211">
    <property type="entry name" value="ABC_TRANSPORTER_1"/>
    <property type="match status" value="1"/>
</dbReference>
<evidence type="ECO:0000313" key="12">
    <source>
        <dbReference type="Proteomes" id="UP000759131"/>
    </source>
</evidence>
<evidence type="ECO:0000256" key="8">
    <source>
        <dbReference type="ARBA" id="ARBA00023136"/>
    </source>
</evidence>
<dbReference type="InterPro" id="IPR050352">
    <property type="entry name" value="ABCG_transporters"/>
</dbReference>
<evidence type="ECO:0000259" key="10">
    <source>
        <dbReference type="PROSITE" id="PS50893"/>
    </source>
</evidence>
<keyword evidence="6" id="KW-0067">ATP-binding</keyword>